<dbReference type="GO" id="GO:0003676">
    <property type="term" value="F:nucleic acid binding"/>
    <property type="evidence" value="ECO:0007669"/>
    <property type="project" value="InterPro"/>
</dbReference>
<accession>A0A845R0S0</accession>
<dbReference type="PROSITE" id="PS01123">
    <property type="entry name" value="TNASE_1"/>
    <property type="match status" value="1"/>
</dbReference>
<keyword evidence="2" id="KW-1133">Transmembrane helix</keyword>
<dbReference type="GO" id="GO:0004518">
    <property type="term" value="F:nuclease activity"/>
    <property type="evidence" value="ECO:0007669"/>
    <property type="project" value="InterPro"/>
</dbReference>
<dbReference type="AlphaFoldDB" id="A0A845R0S0"/>
<dbReference type="SUPFAM" id="SSF50199">
    <property type="entry name" value="Staphylococcal nuclease"/>
    <property type="match status" value="1"/>
</dbReference>
<dbReference type="InterPro" id="IPR016071">
    <property type="entry name" value="Staphylococal_nuclease_OB-fold"/>
</dbReference>
<protein>
    <recommendedName>
        <fullName evidence="3">TNase-like domain-containing protein</fullName>
    </recommendedName>
</protein>
<evidence type="ECO:0000259" key="3">
    <source>
        <dbReference type="PROSITE" id="PS50830"/>
    </source>
</evidence>
<dbReference type="Proteomes" id="UP000467132">
    <property type="component" value="Unassembled WGS sequence"/>
</dbReference>
<evidence type="ECO:0000313" key="5">
    <source>
        <dbReference type="Proteomes" id="UP000467132"/>
    </source>
</evidence>
<feature type="compositionally biased region" description="Basic and acidic residues" evidence="1">
    <location>
        <begin position="297"/>
        <end position="322"/>
    </location>
</feature>
<keyword evidence="5" id="KW-1185">Reference proteome</keyword>
<sequence length="401" mass="45845">MNNFLSYVPGFRSDTTWKKIVAVLYYLFSILIIFEALDFFLFLIASPFVVFGFINLIKNRKNIKTNPRFILSFIIPFIVLIVGFAMPTDSQENEKQLAIEQQKEDEQKAKEEAKLEQEKKEKARKEEEKRLEEERKAEFEKGFISAKVTKHVDGDTVHVTTEDGEELKIRMIGVDTPETVHPSKPVEFYGKEASLFTEEKIFEETVYLEKDVSDNDKYGRALRYIWLEVPEEKDLNNKEVIKDKLFNAMLIAKGYANSSTYQPDVKYQEIFTELEKESREANLGLWDSAKLEEFERQKEQARKEEQAKKEQQAAEEKKKQEAAKSQQSSSSSSSSSQSASASAPAQPKQETAAPAEPNVQTVLVTPTGSKYHRQACGRGTYTEATLQSAKSRGLTPCKKCY</sequence>
<feature type="transmembrane region" description="Helical" evidence="2">
    <location>
        <begin position="24"/>
        <end position="57"/>
    </location>
</feature>
<feature type="compositionally biased region" description="Polar residues" evidence="1">
    <location>
        <begin position="358"/>
        <end position="368"/>
    </location>
</feature>
<organism evidence="4 5">
    <name type="scientific">Senegalia massiliensis</name>
    <dbReference type="NCBI Taxonomy" id="1720316"/>
    <lineage>
        <taxon>Bacteria</taxon>
        <taxon>Bacillati</taxon>
        <taxon>Bacillota</taxon>
        <taxon>Clostridia</taxon>
        <taxon>Eubacteriales</taxon>
        <taxon>Clostridiaceae</taxon>
        <taxon>Senegalia</taxon>
    </lineage>
</organism>
<comment type="caution">
    <text evidence="4">The sequence shown here is derived from an EMBL/GenBank/DDBJ whole genome shotgun (WGS) entry which is preliminary data.</text>
</comment>
<dbReference type="Gene3D" id="2.40.50.90">
    <property type="match status" value="1"/>
</dbReference>
<dbReference type="InterPro" id="IPR035437">
    <property type="entry name" value="SNase_OB-fold_sf"/>
</dbReference>
<dbReference type="SMART" id="SM00318">
    <property type="entry name" value="SNc"/>
    <property type="match status" value="1"/>
</dbReference>
<proteinExistence type="predicted"/>
<feature type="region of interest" description="Disordered" evidence="1">
    <location>
        <begin position="297"/>
        <end position="401"/>
    </location>
</feature>
<gene>
    <name evidence="4" type="ORF">D3Z33_15030</name>
</gene>
<evidence type="ECO:0000313" key="4">
    <source>
        <dbReference type="EMBL" id="NBI08171.1"/>
    </source>
</evidence>
<dbReference type="PROSITE" id="PS50830">
    <property type="entry name" value="TNASE_3"/>
    <property type="match status" value="1"/>
</dbReference>
<dbReference type="OrthoDB" id="4376109at2"/>
<keyword evidence="2" id="KW-0812">Transmembrane</keyword>
<feature type="region of interest" description="Disordered" evidence="1">
    <location>
        <begin position="108"/>
        <end position="131"/>
    </location>
</feature>
<feature type="domain" description="TNase-like" evidence="3">
    <location>
        <begin position="142"/>
        <end position="288"/>
    </location>
</feature>
<feature type="transmembrane region" description="Helical" evidence="2">
    <location>
        <begin position="69"/>
        <end position="86"/>
    </location>
</feature>
<dbReference type="EMBL" id="QXXA01000023">
    <property type="protein sequence ID" value="NBI08171.1"/>
    <property type="molecule type" value="Genomic_DNA"/>
</dbReference>
<feature type="compositionally biased region" description="Low complexity" evidence="1">
    <location>
        <begin position="323"/>
        <end position="350"/>
    </location>
</feature>
<name>A0A845R0S0_9CLOT</name>
<dbReference type="Pfam" id="PF00565">
    <property type="entry name" value="SNase"/>
    <property type="match status" value="1"/>
</dbReference>
<evidence type="ECO:0000256" key="1">
    <source>
        <dbReference type="SAM" id="MobiDB-lite"/>
    </source>
</evidence>
<keyword evidence="2" id="KW-0472">Membrane</keyword>
<dbReference type="RefSeq" id="WP_160198636.1">
    <property type="nucleotide sequence ID" value="NZ_QXXA01000023.1"/>
</dbReference>
<reference evidence="4 5" key="1">
    <citation type="submission" date="2018-08" db="EMBL/GenBank/DDBJ databases">
        <title>Murine metabolic-syndrome-specific gut microbial biobank.</title>
        <authorList>
            <person name="Liu C."/>
        </authorList>
    </citation>
    <scope>NUCLEOTIDE SEQUENCE [LARGE SCALE GENOMIC DNA]</scope>
    <source>
        <strain evidence="4 5">583</strain>
    </source>
</reference>
<evidence type="ECO:0000256" key="2">
    <source>
        <dbReference type="SAM" id="Phobius"/>
    </source>
</evidence>
<dbReference type="InterPro" id="IPR002071">
    <property type="entry name" value="Thermonucl_AS"/>
</dbReference>